<dbReference type="GO" id="GO:0043565">
    <property type="term" value="F:sequence-specific DNA binding"/>
    <property type="evidence" value="ECO:0007669"/>
    <property type="project" value="InterPro"/>
</dbReference>
<evidence type="ECO:0000313" key="5">
    <source>
        <dbReference type="EMBL" id="TPG57122.1"/>
    </source>
</evidence>
<dbReference type="AlphaFoldDB" id="A0A502G684"/>
<evidence type="ECO:0000256" key="3">
    <source>
        <dbReference type="ARBA" id="ARBA00023163"/>
    </source>
</evidence>
<dbReference type="PRINTS" id="PR00032">
    <property type="entry name" value="HTHARAC"/>
</dbReference>
<dbReference type="EMBL" id="RCZP01000009">
    <property type="protein sequence ID" value="TPG57122.1"/>
    <property type="molecule type" value="Genomic_DNA"/>
</dbReference>
<protein>
    <submittedName>
        <fullName evidence="5">AraC family transcriptional regulator</fullName>
    </submittedName>
</protein>
<dbReference type="OrthoDB" id="9806208at2"/>
<dbReference type="SMART" id="SM00342">
    <property type="entry name" value="HTH_ARAC"/>
    <property type="match status" value="1"/>
</dbReference>
<dbReference type="Gene3D" id="1.10.10.60">
    <property type="entry name" value="Homeodomain-like"/>
    <property type="match status" value="2"/>
</dbReference>
<dbReference type="InterPro" id="IPR050204">
    <property type="entry name" value="AraC_XylS_family_regulators"/>
</dbReference>
<dbReference type="PROSITE" id="PS01124">
    <property type="entry name" value="HTH_ARAC_FAMILY_2"/>
    <property type="match status" value="1"/>
</dbReference>
<keyword evidence="3" id="KW-0804">Transcription</keyword>
<dbReference type="GO" id="GO:0003700">
    <property type="term" value="F:DNA-binding transcription factor activity"/>
    <property type="evidence" value="ECO:0007669"/>
    <property type="project" value="InterPro"/>
</dbReference>
<sequence>MDLHRHGEFKFPNADLVASSRGRGWSGVAAELRCHAAGDLPAILPVQMEITIATRRSPGAFVSRKGAGLRQRTAVEEGTIWLCPSGVGEDEINISGDLLDILHVYLPDERFAHLAEHYGDARIRPDAVRYLAGLDDSVIRHLGAAIHRELLEESSAGRMMVETASLALVARIAQAYGHDRPDGQRTSAPVAACPERIRRAIEYIRDNLDRELTVAELAEVACLSPFHFSRLFKSVTGRAPHAFVSAARLEEARRLLSRDAVSLAEVAHRSGFSGQSAFSTAFKRAVGCTPREYRRRSK</sequence>
<name>A0A502G684_9PROT</name>
<evidence type="ECO:0000256" key="2">
    <source>
        <dbReference type="ARBA" id="ARBA00023125"/>
    </source>
</evidence>
<dbReference type="InterPro" id="IPR020449">
    <property type="entry name" value="Tscrpt_reg_AraC-type_HTH"/>
</dbReference>
<gene>
    <name evidence="5" type="ORF">EAH89_11705</name>
</gene>
<feature type="domain" description="HTH araC/xylS-type" evidence="4">
    <location>
        <begin position="198"/>
        <end position="296"/>
    </location>
</feature>
<organism evidence="5 6">
    <name type="scientific">Muricoccus nepalensis</name>
    <dbReference type="NCBI Taxonomy" id="1854500"/>
    <lineage>
        <taxon>Bacteria</taxon>
        <taxon>Pseudomonadati</taxon>
        <taxon>Pseudomonadota</taxon>
        <taxon>Alphaproteobacteria</taxon>
        <taxon>Acetobacterales</taxon>
        <taxon>Roseomonadaceae</taxon>
        <taxon>Muricoccus</taxon>
    </lineage>
</organism>
<dbReference type="PROSITE" id="PS00041">
    <property type="entry name" value="HTH_ARAC_FAMILY_1"/>
    <property type="match status" value="1"/>
</dbReference>
<keyword evidence="1" id="KW-0805">Transcription regulation</keyword>
<dbReference type="Proteomes" id="UP000317078">
    <property type="component" value="Unassembled WGS sequence"/>
</dbReference>
<evidence type="ECO:0000256" key="1">
    <source>
        <dbReference type="ARBA" id="ARBA00023015"/>
    </source>
</evidence>
<reference evidence="5 6" key="1">
    <citation type="journal article" date="2019" name="Environ. Microbiol.">
        <title>Species interactions and distinct microbial communities in high Arctic permafrost affected cryosols are associated with the CH4 and CO2 gas fluxes.</title>
        <authorList>
            <person name="Altshuler I."/>
            <person name="Hamel J."/>
            <person name="Turney S."/>
            <person name="Magnuson E."/>
            <person name="Levesque R."/>
            <person name="Greer C."/>
            <person name="Whyte L.G."/>
        </authorList>
    </citation>
    <scope>NUCLEOTIDE SEQUENCE [LARGE SCALE GENOMIC DNA]</scope>
    <source>
        <strain evidence="5 6">S9.3B</strain>
    </source>
</reference>
<evidence type="ECO:0000313" key="6">
    <source>
        <dbReference type="Proteomes" id="UP000317078"/>
    </source>
</evidence>
<dbReference type="InterPro" id="IPR018062">
    <property type="entry name" value="HTH_AraC-typ_CS"/>
</dbReference>
<comment type="caution">
    <text evidence="5">The sequence shown here is derived from an EMBL/GenBank/DDBJ whole genome shotgun (WGS) entry which is preliminary data.</text>
</comment>
<keyword evidence="6" id="KW-1185">Reference proteome</keyword>
<dbReference type="InterPro" id="IPR009057">
    <property type="entry name" value="Homeodomain-like_sf"/>
</dbReference>
<dbReference type="InterPro" id="IPR018060">
    <property type="entry name" value="HTH_AraC"/>
</dbReference>
<dbReference type="Pfam" id="PF12833">
    <property type="entry name" value="HTH_18"/>
    <property type="match status" value="1"/>
</dbReference>
<dbReference type="PANTHER" id="PTHR46796:SF6">
    <property type="entry name" value="ARAC SUBFAMILY"/>
    <property type="match status" value="1"/>
</dbReference>
<dbReference type="SUPFAM" id="SSF46689">
    <property type="entry name" value="Homeodomain-like"/>
    <property type="match status" value="2"/>
</dbReference>
<evidence type="ECO:0000259" key="4">
    <source>
        <dbReference type="PROSITE" id="PS01124"/>
    </source>
</evidence>
<dbReference type="PANTHER" id="PTHR46796">
    <property type="entry name" value="HTH-TYPE TRANSCRIPTIONAL ACTIVATOR RHAS-RELATED"/>
    <property type="match status" value="1"/>
</dbReference>
<proteinExistence type="predicted"/>
<dbReference type="RefSeq" id="WP_140883172.1">
    <property type="nucleotide sequence ID" value="NZ_RCZP01000009.1"/>
</dbReference>
<accession>A0A502G684</accession>
<keyword evidence="2" id="KW-0238">DNA-binding</keyword>